<dbReference type="Proteomes" id="UP001062846">
    <property type="component" value="Chromosome 5"/>
</dbReference>
<sequence>MRKLLGLKRLGQSLIKYQISNGERTFLWWDNWHPLGPLYDRFGDRVVHNVGKSLRAKVASIVENGAWRWPRLRNPLIQTIIFYTPQNLVPHPEMVDLVIWVPHPRGIFTIKSAWEAIQEKLPIQTRFKVVWDSHNVPRWSFILWLTALHRLSTKDRLRN</sequence>
<comment type="caution">
    <text evidence="1">The sequence shown here is derived from an EMBL/GenBank/DDBJ whole genome shotgun (WGS) entry which is preliminary data.</text>
</comment>
<name>A0ACC0NQ20_RHOML</name>
<keyword evidence="2" id="KW-1185">Reference proteome</keyword>
<evidence type="ECO:0000313" key="1">
    <source>
        <dbReference type="EMBL" id="KAI8555076.1"/>
    </source>
</evidence>
<protein>
    <submittedName>
        <fullName evidence="1">Uncharacterized protein</fullName>
    </submittedName>
</protein>
<organism evidence="1 2">
    <name type="scientific">Rhododendron molle</name>
    <name type="common">Chinese azalea</name>
    <name type="synonym">Azalea mollis</name>
    <dbReference type="NCBI Taxonomy" id="49168"/>
    <lineage>
        <taxon>Eukaryota</taxon>
        <taxon>Viridiplantae</taxon>
        <taxon>Streptophyta</taxon>
        <taxon>Embryophyta</taxon>
        <taxon>Tracheophyta</taxon>
        <taxon>Spermatophyta</taxon>
        <taxon>Magnoliopsida</taxon>
        <taxon>eudicotyledons</taxon>
        <taxon>Gunneridae</taxon>
        <taxon>Pentapetalae</taxon>
        <taxon>asterids</taxon>
        <taxon>Ericales</taxon>
        <taxon>Ericaceae</taxon>
        <taxon>Ericoideae</taxon>
        <taxon>Rhodoreae</taxon>
        <taxon>Rhododendron</taxon>
    </lineage>
</organism>
<gene>
    <name evidence="1" type="ORF">RHMOL_Rhmol05G0146400</name>
</gene>
<dbReference type="EMBL" id="CM046392">
    <property type="protein sequence ID" value="KAI8555076.1"/>
    <property type="molecule type" value="Genomic_DNA"/>
</dbReference>
<accession>A0ACC0NQ20</accession>
<proteinExistence type="predicted"/>
<evidence type="ECO:0000313" key="2">
    <source>
        <dbReference type="Proteomes" id="UP001062846"/>
    </source>
</evidence>
<reference evidence="1" key="1">
    <citation type="submission" date="2022-02" db="EMBL/GenBank/DDBJ databases">
        <title>Plant Genome Project.</title>
        <authorList>
            <person name="Zhang R.-G."/>
        </authorList>
    </citation>
    <scope>NUCLEOTIDE SEQUENCE</scope>
    <source>
        <strain evidence="1">AT1</strain>
    </source>
</reference>